<evidence type="ECO:0000313" key="3">
    <source>
        <dbReference type="EMBL" id="GAA4421286.1"/>
    </source>
</evidence>
<proteinExistence type="inferred from homology"/>
<evidence type="ECO:0000256" key="1">
    <source>
        <dbReference type="ARBA" id="ARBA00007227"/>
    </source>
</evidence>
<dbReference type="EMBL" id="BAABGN010000005">
    <property type="protein sequence ID" value="GAA4421286.1"/>
    <property type="molecule type" value="Genomic_DNA"/>
</dbReference>
<feature type="domain" description="IrrE N-terminal-like" evidence="2">
    <location>
        <begin position="216"/>
        <end position="297"/>
    </location>
</feature>
<dbReference type="CDD" id="cd00093">
    <property type="entry name" value="HTH_XRE"/>
    <property type="match status" value="1"/>
</dbReference>
<evidence type="ECO:0000313" key="4">
    <source>
        <dbReference type="Proteomes" id="UP001500622"/>
    </source>
</evidence>
<gene>
    <name evidence="3" type="ORF">GCM10023169_14000</name>
</gene>
<comment type="similarity">
    <text evidence="1">Belongs to the short-chain fatty acyl-CoA assimilation regulator (ScfR) family.</text>
</comment>
<dbReference type="Pfam" id="PF06114">
    <property type="entry name" value="Peptidase_M78"/>
    <property type="match status" value="1"/>
</dbReference>
<reference evidence="4" key="1">
    <citation type="journal article" date="2019" name="Int. J. Syst. Evol. Microbiol.">
        <title>The Global Catalogue of Microorganisms (GCM) 10K type strain sequencing project: providing services to taxonomists for standard genome sequencing and annotation.</title>
        <authorList>
            <consortium name="The Broad Institute Genomics Platform"/>
            <consortium name="The Broad Institute Genome Sequencing Center for Infectious Disease"/>
            <person name="Wu L."/>
            <person name="Ma J."/>
        </authorList>
    </citation>
    <scope>NUCLEOTIDE SEQUENCE [LARGE SCALE GENOMIC DNA]</scope>
    <source>
        <strain evidence="4">JCM 17810</strain>
    </source>
</reference>
<sequence>MVGTGLEPRWASAPGATIASALSERDVSPSEFAKQVGLQDTEVQRLLAGDLSITVGLARRLAEVVGASATFWLTREAQYIEDRARVEADRWSQELPITQMASFGWVEKPRTWQERISVSLEFFDVGDVETWVAQYDHQVASTRYRTSPSYVLEFPATTVWFRAAERVVDTRGEIPKFDQQGFARGLHAVRHLTRQRDPEKFIPQLVSFGAEHGVHIVVVRAPSGCTASGASRTYNERPLIQLSARHLTDDHFWFTFFHEAGHVVNHALEQGFIDIFEAEDDDMFEQEANDFSTEYLLGSDGRQFRKSGPNRWSHRDVIREAVALDLAPGVLVGQLQHADVLPHSHLNRLKRRYAWNGSRLVSADIP</sequence>
<dbReference type="SUPFAM" id="SSF47413">
    <property type="entry name" value="lambda repressor-like DNA-binding domains"/>
    <property type="match status" value="1"/>
</dbReference>
<comment type="caution">
    <text evidence="3">The sequence shown here is derived from an EMBL/GenBank/DDBJ whole genome shotgun (WGS) entry which is preliminary data.</text>
</comment>
<dbReference type="Gene3D" id="1.10.260.40">
    <property type="entry name" value="lambda repressor-like DNA-binding domains"/>
    <property type="match status" value="1"/>
</dbReference>
<evidence type="ECO:0000259" key="2">
    <source>
        <dbReference type="Pfam" id="PF06114"/>
    </source>
</evidence>
<accession>A0ABP8L360</accession>
<dbReference type="InterPro" id="IPR001387">
    <property type="entry name" value="Cro/C1-type_HTH"/>
</dbReference>
<dbReference type="InterPro" id="IPR010359">
    <property type="entry name" value="IrrE_HExxH"/>
</dbReference>
<organism evidence="3 4">
    <name type="scientific">Georgenia halophila</name>
    <dbReference type="NCBI Taxonomy" id="620889"/>
    <lineage>
        <taxon>Bacteria</taxon>
        <taxon>Bacillati</taxon>
        <taxon>Actinomycetota</taxon>
        <taxon>Actinomycetes</taxon>
        <taxon>Micrococcales</taxon>
        <taxon>Bogoriellaceae</taxon>
        <taxon>Georgenia</taxon>
    </lineage>
</organism>
<protein>
    <submittedName>
        <fullName evidence="3">ImmA/IrrE family metallo-endopeptidase</fullName>
    </submittedName>
</protein>
<dbReference type="InterPro" id="IPR010982">
    <property type="entry name" value="Lambda_DNA-bd_dom_sf"/>
</dbReference>
<dbReference type="Proteomes" id="UP001500622">
    <property type="component" value="Unassembled WGS sequence"/>
</dbReference>
<name>A0ABP8L360_9MICO</name>
<keyword evidence="4" id="KW-1185">Reference proteome</keyword>